<dbReference type="PANTHER" id="PTHR11228">
    <property type="entry name" value="RADICAL SAM DOMAIN PROTEIN"/>
    <property type="match status" value="1"/>
</dbReference>
<evidence type="ECO:0000259" key="6">
    <source>
        <dbReference type="Pfam" id="PF04055"/>
    </source>
</evidence>
<protein>
    <submittedName>
        <fullName evidence="7">Radical SAM protein</fullName>
    </submittedName>
</protein>
<reference evidence="7 8" key="1">
    <citation type="submission" date="2018-03" db="EMBL/GenBank/DDBJ databases">
        <title>Rhodobacter veldkampii.</title>
        <authorList>
            <person name="Meyer T.E."/>
            <person name="Miller S."/>
            <person name="Lodha T."/>
            <person name="Gandham S."/>
            <person name="Chintalapati S."/>
            <person name="Chintalapati V.R."/>
        </authorList>
    </citation>
    <scope>NUCLEOTIDE SEQUENCE [LARGE SCALE GENOMIC DNA]</scope>
    <source>
        <strain evidence="7 8">DSM 11550</strain>
    </source>
</reference>
<dbReference type="OrthoDB" id="9810775at2"/>
<keyword evidence="4" id="KW-0408">Iron</keyword>
<evidence type="ECO:0000313" key="8">
    <source>
        <dbReference type="Proteomes" id="UP000241899"/>
    </source>
</evidence>
<dbReference type="SFLD" id="SFLDS00029">
    <property type="entry name" value="Radical_SAM"/>
    <property type="match status" value="1"/>
</dbReference>
<comment type="caution">
    <text evidence="7">The sequence shown here is derived from an EMBL/GenBank/DDBJ whole genome shotgun (WGS) entry which is preliminary data.</text>
</comment>
<dbReference type="PANTHER" id="PTHR11228:SF22">
    <property type="entry name" value="PEPTIDE BIOSYNTHESIS PROTEIN YYDG-RELATED"/>
    <property type="match status" value="1"/>
</dbReference>
<accession>A0A2T4JHY9</accession>
<dbReference type="Pfam" id="PF04055">
    <property type="entry name" value="Radical_SAM"/>
    <property type="match status" value="1"/>
</dbReference>
<feature type="domain" description="Radical SAM core" evidence="6">
    <location>
        <begin position="36"/>
        <end position="174"/>
    </location>
</feature>
<keyword evidence="5" id="KW-0411">Iron-sulfur</keyword>
<keyword evidence="3" id="KW-0479">Metal-binding</keyword>
<dbReference type="GO" id="GO:0003824">
    <property type="term" value="F:catalytic activity"/>
    <property type="evidence" value="ECO:0007669"/>
    <property type="project" value="InterPro"/>
</dbReference>
<sequence>MDHSRDLAQAGQSATAAGAVQVPFAGLGQLWLNAGSLCNITCAHCYMESSPENDRLSYLTVADVVPFLDQAPDLPEVVLTGGEPFMNPDIIEILRAVLARAGHAVVLTNGMGPMQRPRVQAGLLDLLRDFGPRLVLRVSLDHFRADRHDGERRMGAFARTVQGIDGLLGRGFRVEVAGRGRWPEDAAALRAGYAALFAARRWPLDAFDPAQLSIPAEIGGTPAEAGATPACATGRMVVRRKGAAAPVVLACPFLPYDPRFEMGATLAEAARPVTALHPHCAACGVAPAAA</sequence>
<evidence type="ECO:0000256" key="3">
    <source>
        <dbReference type="ARBA" id="ARBA00022723"/>
    </source>
</evidence>
<dbReference type="SFLD" id="SFLDG01067">
    <property type="entry name" value="SPASM/twitch_domain_containing"/>
    <property type="match status" value="1"/>
</dbReference>
<evidence type="ECO:0000256" key="5">
    <source>
        <dbReference type="ARBA" id="ARBA00023014"/>
    </source>
</evidence>
<dbReference type="GO" id="GO:0051536">
    <property type="term" value="F:iron-sulfur cluster binding"/>
    <property type="evidence" value="ECO:0007669"/>
    <property type="project" value="UniProtKB-KW"/>
</dbReference>
<dbReference type="Gene3D" id="3.20.20.70">
    <property type="entry name" value="Aldolase class I"/>
    <property type="match status" value="1"/>
</dbReference>
<dbReference type="InterPro" id="IPR013785">
    <property type="entry name" value="Aldolase_TIM"/>
</dbReference>
<evidence type="ECO:0000256" key="2">
    <source>
        <dbReference type="ARBA" id="ARBA00022691"/>
    </source>
</evidence>
<gene>
    <name evidence="7" type="ORF">C5F46_09415</name>
</gene>
<evidence type="ECO:0000256" key="1">
    <source>
        <dbReference type="ARBA" id="ARBA00001966"/>
    </source>
</evidence>
<keyword evidence="8" id="KW-1185">Reference proteome</keyword>
<dbReference type="AlphaFoldDB" id="A0A2T4JHY9"/>
<keyword evidence="2" id="KW-0949">S-adenosyl-L-methionine</keyword>
<dbReference type="SUPFAM" id="SSF102114">
    <property type="entry name" value="Radical SAM enzymes"/>
    <property type="match status" value="1"/>
</dbReference>
<dbReference type="Proteomes" id="UP000241899">
    <property type="component" value="Unassembled WGS sequence"/>
</dbReference>
<proteinExistence type="predicted"/>
<comment type="cofactor">
    <cofactor evidence="1">
        <name>[4Fe-4S] cluster</name>
        <dbReference type="ChEBI" id="CHEBI:49883"/>
    </cofactor>
</comment>
<name>A0A2T4JHY9_9RHOB</name>
<organism evidence="7 8">
    <name type="scientific">Phaeovulum veldkampii DSM 11550</name>
    <dbReference type="NCBI Taxonomy" id="1185920"/>
    <lineage>
        <taxon>Bacteria</taxon>
        <taxon>Pseudomonadati</taxon>
        <taxon>Pseudomonadota</taxon>
        <taxon>Alphaproteobacteria</taxon>
        <taxon>Rhodobacterales</taxon>
        <taxon>Paracoccaceae</taxon>
        <taxon>Phaeovulum</taxon>
    </lineage>
</organism>
<dbReference type="InterPro" id="IPR007197">
    <property type="entry name" value="rSAM"/>
</dbReference>
<dbReference type="GO" id="GO:0046872">
    <property type="term" value="F:metal ion binding"/>
    <property type="evidence" value="ECO:0007669"/>
    <property type="project" value="UniProtKB-KW"/>
</dbReference>
<dbReference type="RefSeq" id="WP_107325107.1">
    <property type="nucleotide sequence ID" value="NZ_NHSP01000095.1"/>
</dbReference>
<dbReference type="InterPro" id="IPR050377">
    <property type="entry name" value="Radical_SAM_PqqE_MftC-like"/>
</dbReference>
<evidence type="ECO:0000256" key="4">
    <source>
        <dbReference type="ARBA" id="ARBA00023004"/>
    </source>
</evidence>
<dbReference type="CDD" id="cd01335">
    <property type="entry name" value="Radical_SAM"/>
    <property type="match status" value="1"/>
</dbReference>
<dbReference type="EMBL" id="PZKF01000018">
    <property type="protein sequence ID" value="PTE17453.1"/>
    <property type="molecule type" value="Genomic_DNA"/>
</dbReference>
<dbReference type="InterPro" id="IPR058240">
    <property type="entry name" value="rSAM_sf"/>
</dbReference>
<evidence type="ECO:0000313" key="7">
    <source>
        <dbReference type="EMBL" id="PTE17453.1"/>
    </source>
</evidence>